<gene>
    <name evidence="1" type="ORF">PSYICH_LOCUS4794</name>
</gene>
<organism evidence="1 2">
    <name type="scientific">Psylliodes chrysocephalus</name>
    <dbReference type="NCBI Taxonomy" id="3402493"/>
    <lineage>
        <taxon>Eukaryota</taxon>
        <taxon>Metazoa</taxon>
        <taxon>Ecdysozoa</taxon>
        <taxon>Arthropoda</taxon>
        <taxon>Hexapoda</taxon>
        <taxon>Insecta</taxon>
        <taxon>Pterygota</taxon>
        <taxon>Neoptera</taxon>
        <taxon>Endopterygota</taxon>
        <taxon>Coleoptera</taxon>
        <taxon>Polyphaga</taxon>
        <taxon>Cucujiformia</taxon>
        <taxon>Chrysomeloidea</taxon>
        <taxon>Chrysomelidae</taxon>
        <taxon>Galerucinae</taxon>
        <taxon>Alticini</taxon>
        <taxon>Psylliodes</taxon>
    </lineage>
</organism>
<dbReference type="AlphaFoldDB" id="A0A9P0G8H8"/>
<sequence length="137" mass="15830">MVNKNTSIIFIKYSPNFYHKAMNAQKFFMNWERYPISSPIYKDLSLPRCYNCQGYQYKSANCFKKIVCGKCSGEHDWNICNDDNKKCVDCVFANQQYSSGYDWNYEAPGPNCPSTLTTQKFLEVESIMELANGTTTT</sequence>
<evidence type="ECO:0000313" key="1">
    <source>
        <dbReference type="EMBL" id="CAH1103833.1"/>
    </source>
</evidence>
<keyword evidence="2" id="KW-1185">Reference proteome</keyword>
<dbReference type="Proteomes" id="UP001153636">
    <property type="component" value="Chromosome 15"/>
</dbReference>
<dbReference type="OrthoDB" id="6755658at2759"/>
<accession>A0A9P0G8H8</accession>
<protein>
    <submittedName>
        <fullName evidence="1">Uncharacterized protein</fullName>
    </submittedName>
</protein>
<evidence type="ECO:0000313" key="2">
    <source>
        <dbReference type="Proteomes" id="UP001153636"/>
    </source>
</evidence>
<name>A0A9P0G8H8_9CUCU</name>
<proteinExistence type="predicted"/>
<dbReference type="EMBL" id="OV651827">
    <property type="protein sequence ID" value="CAH1103833.1"/>
    <property type="molecule type" value="Genomic_DNA"/>
</dbReference>
<reference evidence="1" key="1">
    <citation type="submission" date="2022-01" db="EMBL/GenBank/DDBJ databases">
        <authorList>
            <person name="King R."/>
        </authorList>
    </citation>
    <scope>NUCLEOTIDE SEQUENCE</scope>
</reference>